<sequence length="150" mass="15822">MYSSPTIDGVSEQPAGNTKLCLSCHDGTVAIDSHSGNTNGTIFTNFGNLTSDLKNDHPISITYDTALALADGGLYDPSTTLSGLGGTIEDDLLENNKLECTSCHDVHISRNTQGCSGCHNMHGSNGIVTKTLSLWKSNDGSALCFTCHKK</sequence>
<dbReference type="Proteomes" id="UP000059672">
    <property type="component" value="Chromosome"/>
</dbReference>
<protein>
    <recommendedName>
        <fullName evidence="1">Doubled CXXCH motif domain-containing protein</fullName>
    </recommendedName>
</protein>
<keyword evidence="3" id="KW-1185">Reference proteome</keyword>
<accession>A0A0X8G8H7</accession>
<reference evidence="2 3" key="2">
    <citation type="journal article" date="2016" name="Int. J. Syst. Evol. Microbiol.">
        <title>Lutibacter profundi sp. nov., isolated from a deep-sea hydrothermal system on the Arctic Mid-Ocean Ridge and emended description of the genus Lutibacter.</title>
        <authorList>
            <person name="Le Moine Bauer S."/>
            <person name="Roalkvam I."/>
            <person name="Steen I.H."/>
            <person name="Dahle H."/>
        </authorList>
    </citation>
    <scope>NUCLEOTIDE SEQUENCE [LARGE SCALE GENOMIC DNA]</scope>
    <source>
        <strain evidence="2 3">LP1</strain>
    </source>
</reference>
<organism evidence="2 3">
    <name type="scientific">Lutibacter profundi</name>
    <dbReference type="NCBI Taxonomy" id="1622118"/>
    <lineage>
        <taxon>Bacteria</taxon>
        <taxon>Pseudomonadati</taxon>
        <taxon>Bacteroidota</taxon>
        <taxon>Flavobacteriia</taxon>
        <taxon>Flavobacteriales</taxon>
        <taxon>Flavobacteriaceae</taxon>
        <taxon>Lutibacter</taxon>
    </lineage>
</organism>
<dbReference type="AlphaFoldDB" id="A0A0X8G8H7"/>
<name>A0A0X8G8H7_9FLAO</name>
<dbReference type="STRING" id="1622118.Lupro_12510"/>
<dbReference type="EMBL" id="CP013355">
    <property type="protein sequence ID" value="AMC12032.1"/>
    <property type="molecule type" value="Genomic_DNA"/>
</dbReference>
<gene>
    <name evidence="2" type="ORF">Lupro_12510</name>
</gene>
<dbReference type="RefSeq" id="WP_068210966.1">
    <property type="nucleotide sequence ID" value="NZ_CP013355.1"/>
</dbReference>
<evidence type="ECO:0000313" key="3">
    <source>
        <dbReference type="Proteomes" id="UP000059672"/>
    </source>
</evidence>
<reference evidence="3" key="1">
    <citation type="submission" date="2015-12" db="EMBL/GenBank/DDBJ databases">
        <title>Complete genome sequence of Lutibacter profundus strain LP1.</title>
        <authorList>
            <person name="Wissuwa J."/>
            <person name="Le Moine Bauer S."/>
            <person name="Stokke R."/>
            <person name="Dahle H."/>
            <person name="Steen I.H."/>
        </authorList>
    </citation>
    <scope>NUCLEOTIDE SEQUENCE [LARGE SCALE GENOMIC DNA]</scope>
    <source>
        <strain evidence="3">LP1</strain>
    </source>
</reference>
<evidence type="ECO:0000259" key="1">
    <source>
        <dbReference type="Pfam" id="PF09699"/>
    </source>
</evidence>
<proteinExistence type="predicted"/>
<dbReference type="KEGG" id="lut:Lupro_12510"/>
<dbReference type="SUPFAM" id="SSF48695">
    <property type="entry name" value="Multiheme cytochromes"/>
    <property type="match status" value="1"/>
</dbReference>
<feature type="domain" description="Doubled CXXCH motif" evidence="1">
    <location>
        <begin position="112"/>
        <end position="150"/>
    </location>
</feature>
<dbReference type="InterPro" id="IPR010177">
    <property type="entry name" value="Paired_CXXCH_1"/>
</dbReference>
<evidence type="ECO:0000313" key="2">
    <source>
        <dbReference type="EMBL" id="AMC12032.1"/>
    </source>
</evidence>
<dbReference type="Pfam" id="PF09699">
    <property type="entry name" value="Paired_CXXCH_1"/>
    <property type="match status" value="1"/>
</dbReference>
<dbReference type="OrthoDB" id="9814800at2"/>
<dbReference type="InterPro" id="IPR036280">
    <property type="entry name" value="Multihaem_cyt_sf"/>
</dbReference>